<accession>A0A1W2GIS3</accession>
<organism evidence="1 2">
    <name type="scientific">Reichenbachiella faecimaris</name>
    <dbReference type="NCBI Taxonomy" id="692418"/>
    <lineage>
        <taxon>Bacteria</taxon>
        <taxon>Pseudomonadati</taxon>
        <taxon>Bacteroidota</taxon>
        <taxon>Cytophagia</taxon>
        <taxon>Cytophagales</taxon>
        <taxon>Reichenbachiellaceae</taxon>
        <taxon>Reichenbachiella</taxon>
    </lineage>
</organism>
<reference evidence="1 2" key="1">
    <citation type="submission" date="2017-04" db="EMBL/GenBank/DDBJ databases">
        <authorList>
            <person name="Afonso C.L."/>
            <person name="Miller P.J."/>
            <person name="Scott M.A."/>
            <person name="Spackman E."/>
            <person name="Goraichik I."/>
            <person name="Dimitrov K.M."/>
            <person name="Suarez D.L."/>
            <person name="Swayne D.E."/>
        </authorList>
    </citation>
    <scope>NUCLEOTIDE SEQUENCE [LARGE SCALE GENOMIC DNA]</scope>
    <source>
        <strain evidence="1 2">DSM 26133</strain>
    </source>
</reference>
<dbReference type="AlphaFoldDB" id="A0A1W2GIS3"/>
<sequence length="94" mass="11066">MILVSVIIRLFRVLHQGKTVVFVSLLDYLFVSVSSPLNKQYKYEKKKVERQGQKTVENLILKHLKKTFKRLKNSKLKAYFLNLNLYSFALESAM</sequence>
<protein>
    <submittedName>
        <fullName evidence="1">Uncharacterized protein</fullName>
    </submittedName>
</protein>
<name>A0A1W2GIS3_REIFA</name>
<dbReference type="EMBL" id="FWYF01000003">
    <property type="protein sequence ID" value="SMD36176.1"/>
    <property type="molecule type" value="Genomic_DNA"/>
</dbReference>
<evidence type="ECO:0000313" key="2">
    <source>
        <dbReference type="Proteomes" id="UP000192472"/>
    </source>
</evidence>
<evidence type="ECO:0000313" key="1">
    <source>
        <dbReference type="EMBL" id="SMD36176.1"/>
    </source>
</evidence>
<gene>
    <name evidence="1" type="ORF">SAMN04488029_2761</name>
</gene>
<dbReference type="STRING" id="692418.SAMN04488029_2761"/>
<proteinExistence type="predicted"/>
<keyword evidence="2" id="KW-1185">Reference proteome</keyword>
<dbReference type="Proteomes" id="UP000192472">
    <property type="component" value="Unassembled WGS sequence"/>
</dbReference>